<evidence type="ECO:0000313" key="2">
    <source>
        <dbReference type="EMBL" id="CAK9018019.1"/>
    </source>
</evidence>
<accession>A0ABP0JUM4</accession>
<keyword evidence="3" id="KW-1185">Reference proteome</keyword>
<reference evidence="2 3" key="1">
    <citation type="submission" date="2024-02" db="EMBL/GenBank/DDBJ databases">
        <authorList>
            <person name="Chen Y."/>
            <person name="Shah S."/>
            <person name="Dougan E. K."/>
            <person name="Thang M."/>
            <person name="Chan C."/>
        </authorList>
    </citation>
    <scope>NUCLEOTIDE SEQUENCE [LARGE SCALE GENOMIC DNA]</scope>
</reference>
<feature type="region of interest" description="Disordered" evidence="1">
    <location>
        <begin position="1"/>
        <end position="25"/>
    </location>
</feature>
<dbReference type="Proteomes" id="UP001642484">
    <property type="component" value="Unassembled WGS sequence"/>
</dbReference>
<organism evidence="2 3">
    <name type="scientific">Durusdinium trenchii</name>
    <dbReference type="NCBI Taxonomy" id="1381693"/>
    <lineage>
        <taxon>Eukaryota</taxon>
        <taxon>Sar</taxon>
        <taxon>Alveolata</taxon>
        <taxon>Dinophyceae</taxon>
        <taxon>Suessiales</taxon>
        <taxon>Symbiodiniaceae</taxon>
        <taxon>Durusdinium</taxon>
    </lineage>
</organism>
<gene>
    <name evidence="2" type="ORF">CCMP2556_LOCUS13093</name>
</gene>
<protein>
    <submittedName>
        <fullName evidence="2">Uncharacterized protein</fullName>
    </submittedName>
</protein>
<evidence type="ECO:0000313" key="3">
    <source>
        <dbReference type="Proteomes" id="UP001642484"/>
    </source>
</evidence>
<evidence type="ECO:0000256" key="1">
    <source>
        <dbReference type="SAM" id="MobiDB-lite"/>
    </source>
</evidence>
<dbReference type="EMBL" id="CAXAMN010006557">
    <property type="protein sequence ID" value="CAK9018019.1"/>
    <property type="molecule type" value="Genomic_DNA"/>
</dbReference>
<name>A0ABP0JUM4_9DINO</name>
<comment type="caution">
    <text evidence="2">The sequence shown here is derived from an EMBL/GenBank/DDBJ whole genome shotgun (WGS) entry which is preliminary data.</text>
</comment>
<sequence length="136" mass="14665">MRSFKTFTKVLDPPPHSKPAKNTKGKASFGTFVKLQPSAKTLSKKRALDATVEFVDLEALPGMQDVVAIVNARCAETLSTMPQLIVDKKVGVAFKNCTGHEVTLQQAGCGEAKFREAAPDKPLTDSEILFEADGNT</sequence>
<proteinExistence type="predicted"/>